<dbReference type="PANTHER" id="PTHR20961">
    <property type="entry name" value="GLYCOSYLTRANSFERASE"/>
    <property type="match status" value="1"/>
</dbReference>
<accession>A0A9D4TK76</accession>
<keyword evidence="5" id="KW-0472">Membrane</keyword>
<feature type="region of interest" description="Disordered" evidence="4">
    <location>
        <begin position="516"/>
        <end position="618"/>
    </location>
</feature>
<evidence type="ECO:0000313" key="8">
    <source>
        <dbReference type="Proteomes" id="UP001055712"/>
    </source>
</evidence>
<dbReference type="OrthoDB" id="529273at2759"/>
<evidence type="ECO:0000256" key="5">
    <source>
        <dbReference type="SAM" id="Phobius"/>
    </source>
</evidence>
<keyword evidence="1" id="KW-0328">Glycosyltransferase</keyword>
<evidence type="ECO:0000256" key="4">
    <source>
        <dbReference type="SAM" id="MobiDB-lite"/>
    </source>
</evidence>
<keyword evidence="5" id="KW-1133">Transmembrane helix</keyword>
<dbReference type="GO" id="GO:0016763">
    <property type="term" value="F:pentosyltransferase activity"/>
    <property type="evidence" value="ECO:0007669"/>
    <property type="project" value="UniProtKB-ARBA"/>
</dbReference>
<keyword evidence="5" id="KW-0812">Transmembrane</keyword>
<protein>
    <recommendedName>
        <fullName evidence="6">Glycosyltransferase 61 catalytic domain-containing protein</fullName>
    </recommendedName>
</protein>
<evidence type="ECO:0000256" key="3">
    <source>
        <dbReference type="ARBA" id="ARBA00023180"/>
    </source>
</evidence>
<feature type="transmembrane region" description="Helical" evidence="5">
    <location>
        <begin position="20"/>
        <end position="38"/>
    </location>
</feature>
<gene>
    <name evidence="7" type="ORF">D9Q98_006350</name>
</gene>
<reference evidence="7" key="1">
    <citation type="journal article" date="2019" name="Plant J.">
        <title>Chlorella vulgaris genome assembly and annotation reveals the molecular basis for metabolic acclimation to high light conditions.</title>
        <authorList>
            <person name="Cecchin M."/>
            <person name="Marcolungo L."/>
            <person name="Rossato M."/>
            <person name="Girolomoni L."/>
            <person name="Cosentino E."/>
            <person name="Cuine S."/>
            <person name="Li-Beisson Y."/>
            <person name="Delledonne M."/>
            <person name="Ballottari M."/>
        </authorList>
    </citation>
    <scope>NUCLEOTIDE SEQUENCE</scope>
    <source>
        <strain evidence="7">211/11P</strain>
    </source>
</reference>
<keyword evidence="3" id="KW-0325">Glycoprotein</keyword>
<dbReference type="GO" id="GO:0005794">
    <property type="term" value="C:Golgi apparatus"/>
    <property type="evidence" value="ECO:0007669"/>
    <property type="project" value="UniProtKB-ARBA"/>
</dbReference>
<feature type="region of interest" description="Disordered" evidence="4">
    <location>
        <begin position="78"/>
        <end position="115"/>
    </location>
</feature>
<keyword evidence="2" id="KW-0808">Transferase</keyword>
<dbReference type="AlphaFoldDB" id="A0A9D4TK76"/>
<dbReference type="InterPro" id="IPR007657">
    <property type="entry name" value="Glycosyltransferase_61"/>
</dbReference>
<dbReference type="InterPro" id="IPR049625">
    <property type="entry name" value="Glyco_transf_61_cat"/>
</dbReference>
<feature type="domain" description="Glycosyltransferase 61 catalytic" evidence="6">
    <location>
        <begin position="653"/>
        <end position="734"/>
    </location>
</feature>
<name>A0A9D4TK76_CHLVU</name>
<evidence type="ECO:0000256" key="2">
    <source>
        <dbReference type="ARBA" id="ARBA00022679"/>
    </source>
</evidence>
<dbReference type="Proteomes" id="UP001055712">
    <property type="component" value="Unassembled WGS sequence"/>
</dbReference>
<feature type="compositionally biased region" description="Gly residues" evidence="4">
    <location>
        <begin position="606"/>
        <end position="615"/>
    </location>
</feature>
<dbReference type="Pfam" id="PF04577">
    <property type="entry name" value="Glyco_transf_61"/>
    <property type="match status" value="1"/>
</dbReference>
<proteinExistence type="predicted"/>
<dbReference type="EMBL" id="SIDB01000009">
    <property type="protein sequence ID" value="KAI3427960.1"/>
    <property type="molecule type" value="Genomic_DNA"/>
</dbReference>
<keyword evidence="8" id="KW-1185">Reference proteome</keyword>
<comment type="caution">
    <text evidence="7">The sequence shown here is derived from an EMBL/GenBank/DDBJ whole genome shotgun (WGS) entry which is preliminary data.</text>
</comment>
<organism evidence="7 8">
    <name type="scientific">Chlorella vulgaris</name>
    <name type="common">Green alga</name>
    <dbReference type="NCBI Taxonomy" id="3077"/>
    <lineage>
        <taxon>Eukaryota</taxon>
        <taxon>Viridiplantae</taxon>
        <taxon>Chlorophyta</taxon>
        <taxon>core chlorophytes</taxon>
        <taxon>Trebouxiophyceae</taxon>
        <taxon>Chlorellales</taxon>
        <taxon>Chlorellaceae</taxon>
        <taxon>Chlorella clade</taxon>
        <taxon>Chlorella</taxon>
    </lineage>
</organism>
<evidence type="ECO:0000259" key="6">
    <source>
        <dbReference type="Pfam" id="PF04577"/>
    </source>
</evidence>
<evidence type="ECO:0000256" key="1">
    <source>
        <dbReference type="ARBA" id="ARBA00022676"/>
    </source>
</evidence>
<reference evidence="7" key="2">
    <citation type="submission" date="2020-11" db="EMBL/GenBank/DDBJ databases">
        <authorList>
            <person name="Cecchin M."/>
            <person name="Marcolungo L."/>
            <person name="Rossato M."/>
            <person name="Girolomoni L."/>
            <person name="Cosentino E."/>
            <person name="Cuine S."/>
            <person name="Li-Beisson Y."/>
            <person name="Delledonne M."/>
            <person name="Ballottari M."/>
        </authorList>
    </citation>
    <scope>NUCLEOTIDE SEQUENCE</scope>
    <source>
        <strain evidence="7">211/11P</strain>
        <tissue evidence="7">Whole cell</tissue>
    </source>
</reference>
<sequence>MRPKVHPSQQKPSSRKAFHYAAYAFWPLLVLWVLYSYPSGASQAAATRHPKDLPALGGGGTASAGGAAAAAAGGGSGSLQQLDAQKATGSAAEWDAEGSSTDAAGAGEGSEGPQRMEHVATVGGGKAGGGGGTDSSGRVYSSCTIFAVRNGSGALAKYYYRFANVRLTRKTLYFFMPPGMKKPQDLWVDFVSGNSTQPKLPTMIVIKGEVQREKWFYLPVKYTLAPSNCAAWTNKPTYFLQVRYSYNIWHTWNEGLMGAFQTLRDQGLLPLVQVDDSGNMREVTEGLSPQCPLMYDPDSNTTRPEDTCVQRLGVVKGTHCDPKNQAWCRPGVVSYRRFDGPIILPYTAASVMNRWAQVYDAMTTDIRDFSLVDGHCFKALFVGKSNTLNYYQSMNQTNPENPFIPERVESMAVFKHFVSTAQREFVAGERAKNPAAVEFGGYVNEKLERLRRGIGPEDIGLVDNIAPSEVPGLLREELPQLKEMWAKRRQEIAKIEAAWQSGNDVVDLAAGGGDAAAAAAAGGSGGDAAGEQEAEDAADGGGKGGGKAKKRGLATLGEGASRRKLRQPKSGSSGGSLAAPNGEGSRRRLPKRGRGLLQPELDDGSDGGADGGVAAAGGAAVAAEEEAVEVERQADEREAALTDMPSIIKRGEAYQLERPRPVVAYMSRNFFSRGVLNEHDILRYILANYNVTLRVTTFEEPLLEAMELLQHSDVVIGMHGAGWTNGMFVKHGAVAMQMFPYGWRLPDNSTIRGYNYREIVLASECRYIEWINQRWDYAFFRRIDFNRRVKMEYVLHPDPQGPHPVDGWPGNPWIYQNTYVDMAHFGPYIDAAMTAAGIPRVAEPIPVTLN</sequence>
<evidence type="ECO:0000313" key="7">
    <source>
        <dbReference type="EMBL" id="KAI3427960.1"/>
    </source>
</evidence>